<dbReference type="KEGG" id="rin:ACS15_3088"/>
<dbReference type="InterPro" id="IPR009468">
    <property type="entry name" value="DUF1090"/>
</dbReference>
<feature type="compositionally biased region" description="Basic and acidic residues" evidence="1">
    <location>
        <begin position="137"/>
        <end position="151"/>
    </location>
</feature>
<reference evidence="3 4" key="1">
    <citation type="submission" date="2015-09" db="EMBL/GenBank/DDBJ databases">
        <authorList>
            <person name="Xu Y."/>
            <person name="Nagy A."/>
            <person name="Liu N.T."/>
            <person name="Nou X."/>
        </authorList>
    </citation>
    <scope>NUCLEOTIDE SEQUENCE [LARGE SCALE GENOMIC DNA]</scope>
    <source>
        <strain evidence="3 4">FC1138</strain>
    </source>
</reference>
<evidence type="ECO:0000256" key="2">
    <source>
        <dbReference type="SAM" id="SignalP"/>
    </source>
</evidence>
<evidence type="ECO:0000313" key="4">
    <source>
        <dbReference type="Proteomes" id="UP000077927"/>
    </source>
</evidence>
<evidence type="ECO:0008006" key="5">
    <source>
        <dbReference type="Google" id="ProtNLM"/>
    </source>
</evidence>
<evidence type="ECO:0000256" key="1">
    <source>
        <dbReference type="SAM" id="MobiDB-lite"/>
    </source>
</evidence>
<organism evidence="3 4">
    <name type="scientific">Ralstonia insidiosa</name>
    <dbReference type="NCBI Taxonomy" id="190721"/>
    <lineage>
        <taxon>Bacteria</taxon>
        <taxon>Pseudomonadati</taxon>
        <taxon>Pseudomonadota</taxon>
        <taxon>Betaproteobacteria</taxon>
        <taxon>Burkholderiales</taxon>
        <taxon>Burkholderiaceae</taxon>
        <taxon>Ralstonia</taxon>
    </lineage>
</organism>
<dbReference type="EMBL" id="CP012605">
    <property type="protein sequence ID" value="ANH73205.1"/>
    <property type="molecule type" value="Genomic_DNA"/>
</dbReference>
<evidence type="ECO:0000313" key="3">
    <source>
        <dbReference type="EMBL" id="ANH73205.1"/>
    </source>
</evidence>
<gene>
    <name evidence="3" type="ORF">ACS15_3088</name>
</gene>
<feature type="region of interest" description="Disordered" evidence="1">
    <location>
        <begin position="137"/>
        <end position="162"/>
    </location>
</feature>
<sequence length="162" mass="18152">MANYRRIVPYRWTEYKDAPMKKTLLVALTPFALLGAPAAFADTTNCATKIRAIETQIEMAKQYGNTFRIAGLQDALASTKANCTNAGQAEHAERKVREAERDVQKAQLEVTEAEDKLKESRSKGEVKRIAKAQKRLAEKQDKLREKQEDLRSAQADLTALKG</sequence>
<proteinExistence type="predicted"/>
<dbReference type="AlphaFoldDB" id="A0AAC9FRR7"/>
<feature type="signal peptide" evidence="2">
    <location>
        <begin position="1"/>
        <end position="41"/>
    </location>
</feature>
<accession>A0AAC9FRR7</accession>
<feature type="chain" id="PRO_5041996379" description="DUF1090 domain-containing protein" evidence="2">
    <location>
        <begin position="42"/>
        <end position="162"/>
    </location>
</feature>
<name>A0AAC9FRR7_9RALS</name>
<protein>
    <recommendedName>
        <fullName evidence="5">DUF1090 domain-containing protein</fullName>
    </recommendedName>
</protein>
<dbReference type="Proteomes" id="UP000077927">
    <property type="component" value="Chromosome 1"/>
</dbReference>
<dbReference type="Pfam" id="PF06476">
    <property type="entry name" value="DUF1090"/>
    <property type="match status" value="1"/>
</dbReference>
<keyword evidence="2" id="KW-0732">Signal</keyword>